<comment type="caution">
    <text evidence="2">The sequence shown here is derived from an EMBL/GenBank/DDBJ whole genome shotgun (WGS) entry which is preliminary data.</text>
</comment>
<gene>
    <name evidence="2" type="ORF">LCGC14_2403180</name>
</gene>
<sequence>RGLCARCTQADALVELEALPAAITHAVANLVEEPVEVASSRYDDRIRQMELDELREDWHQRAQAVHHKAQLDVERIEGGNHEGWAHDRQRDAKGKPLRGVGKIPPLSARGHIERATRGFRLRKSAQHIERSKGAKRWANNLRAKCEREKALGFGDDGILFTEERAEYFEEKIAAYESTSVWHRGRGRGQRERFHELANCGKGYAQIRCKRCEWSNLKTGGTKGQRVRQIGCSINRACVGCRDRRAGERRAQFWRAREFVLDDYKRRGLTRRKRKGGRWGEKDFTLTLPDKLIDGGHIVERRILVLFSAWRTFNKKLAAHWSSRKRRAGDHALRQKIRPVWHAAFETTPGADGLGHPHWHVWMVSPFIRQEDIRRWWAESLQKEGIAVSASQLIQPVLREVKCANIVNEVYKGKDRIRIVPKEPKRVAKQDAKAGGRPHHVNYIEGWTIDTKGKHGGPSMSANTQARVYMALEGKRTVRCTRGFLAKGYKAKRVDESIDLAKFKETKFREGFFGRDLTPLQAKYGVDRLLLISYT</sequence>
<dbReference type="EMBL" id="LAZR01036138">
    <property type="protein sequence ID" value="KKL25649.1"/>
    <property type="molecule type" value="Genomic_DNA"/>
</dbReference>
<evidence type="ECO:0000313" key="2">
    <source>
        <dbReference type="EMBL" id="KKL25649.1"/>
    </source>
</evidence>
<evidence type="ECO:0008006" key="3">
    <source>
        <dbReference type="Google" id="ProtNLM"/>
    </source>
</evidence>
<proteinExistence type="predicted"/>
<feature type="non-terminal residue" evidence="2">
    <location>
        <position position="1"/>
    </location>
</feature>
<dbReference type="AlphaFoldDB" id="A0A0F9BUU2"/>
<feature type="compositionally biased region" description="Basic and acidic residues" evidence="1">
    <location>
        <begin position="80"/>
        <end position="94"/>
    </location>
</feature>
<protein>
    <recommendedName>
        <fullName evidence="3">Replication protein</fullName>
    </recommendedName>
</protein>
<feature type="region of interest" description="Disordered" evidence="1">
    <location>
        <begin position="80"/>
        <end position="105"/>
    </location>
</feature>
<organism evidence="2">
    <name type="scientific">marine sediment metagenome</name>
    <dbReference type="NCBI Taxonomy" id="412755"/>
    <lineage>
        <taxon>unclassified sequences</taxon>
        <taxon>metagenomes</taxon>
        <taxon>ecological metagenomes</taxon>
    </lineage>
</organism>
<reference evidence="2" key="1">
    <citation type="journal article" date="2015" name="Nature">
        <title>Complex archaea that bridge the gap between prokaryotes and eukaryotes.</title>
        <authorList>
            <person name="Spang A."/>
            <person name="Saw J.H."/>
            <person name="Jorgensen S.L."/>
            <person name="Zaremba-Niedzwiedzka K."/>
            <person name="Martijn J."/>
            <person name="Lind A.E."/>
            <person name="van Eijk R."/>
            <person name="Schleper C."/>
            <person name="Guy L."/>
            <person name="Ettema T.J."/>
        </authorList>
    </citation>
    <scope>NUCLEOTIDE SEQUENCE</scope>
</reference>
<feature type="non-terminal residue" evidence="2">
    <location>
        <position position="534"/>
    </location>
</feature>
<accession>A0A0F9BUU2</accession>
<name>A0A0F9BUU2_9ZZZZ</name>
<evidence type="ECO:0000256" key="1">
    <source>
        <dbReference type="SAM" id="MobiDB-lite"/>
    </source>
</evidence>